<name>A0A934NRQ8_9NOCA</name>
<evidence type="ECO:0000313" key="2">
    <source>
        <dbReference type="Proteomes" id="UP000655868"/>
    </source>
</evidence>
<dbReference type="AlphaFoldDB" id="A0A934NRQ8"/>
<organism evidence="1 2">
    <name type="scientific">Antrihabitans stalagmiti</name>
    <dbReference type="NCBI Taxonomy" id="2799499"/>
    <lineage>
        <taxon>Bacteria</taxon>
        <taxon>Bacillati</taxon>
        <taxon>Actinomycetota</taxon>
        <taxon>Actinomycetes</taxon>
        <taxon>Mycobacteriales</taxon>
        <taxon>Nocardiaceae</taxon>
        <taxon>Antrihabitans</taxon>
    </lineage>
</organism>
<sequence length="80" mass="8825">MWSRVEKQRWKELWTSPQATQWDESAAVTVALLIAYETQLLAGEGAAWLAQEARHAGDALGLTPRAMAALGWTIGDRTSQ</sequence>
<protein>
    <submittedName>
        <fullName evidence="1">Uncharacterized protein</fullName>
    </submittedName>
</protein>
<keyword evidence="2" id="KW-1185">Reference proteome</keyword>
<gene>
    <name evidence="1" type="ORF">JGU71_14025</name>
</gene>
<evidence type="ECO:0000313" key="1">
    <source>
        <dbReference type="EMBL" id="MBJ8340010.1"/>
    </source>
</evidence>
<reference evidence="1" key="1">
    <citation type="submission" date="2020-12" db="EMBL/GenBank/DDBJ databases">
        <title>Antrihabitans popcorni sp. nov. and Antrihabitans auranticaus sp. nov., isolated from a larva cave.</title>
        <authorList>
            <person name="Lee S.D."/>
            <person name="Kim I.S."/>
        </authorList>
    </citation>
    <scope>NUCLEOTIDE SEQUENCE</scope>
    <source>
        <strain evidence="1">YC3-6</strain>
    </source>
</reference>
<dbReference type="Proteomes" id="UP000655868">
    <property type="component" value="Unassembled WGS sequence"/>
</dbReference>
<proteinExistence type="predicted"/>
<dbReference type="EMBL" id="JAEMNV010000004">
    <property type="protein sequence ID" value="MBJ8340010.1"/>
    <property type="molecule type" value="Genomic_DNA"/>
</dbReference>
<comment type="caution">
    <text evidence="1">The sequence shown here is derived from an EMBL/GenBank/DDBJ whole genome shotgun (WGS) entry which is preliminary data.</text>
</comment>
<accession>A0A934NRQ8</accession>